<gene>
    <name evidence="1" type="ORF">I4F81_002362</name>
</gene>
<reference evidence="1" key="1">
    <citation type="submission" date="2019-11" db="EMBL/GenBank/DDBJ databases">
        <title>Nori genome reveals adaptations in red seaweeds to the harsh intertidal environment.</title>
        <authorList>
            <person name="Wang D."/>
            <person name="Mao Y."/>
        </authorList>
    </citation>
    <scope>NUCLEOTIDE SEQUENCE</scope>
    <source>
        <tissue evidence="1">Gametophyte</tissue>
    </source>
</reference>
<organism evidence="1 2">
    <name type="scientific">Pyropia yezoensis</name>
    <name type="common">Susabi-nori</name>
    <name type="synonym">Porphyra yezoensis</name>
    <dbReference type="NCBI Taxonomy" id="2788"/>
    <lineage>
        <taxon>Eukaryota</taxon>
        <taxon>Rhodophyta</taxon>
        <taxon>Bangiophyceae</taxon>
        <taxon>Bangiales</taxon>
        <taxon>Bangiaceae</taxon>
        <taxon>Pyropia</taxon>
    </lineage>
</organism>
<proteinExistence type="predicted"/>
<accession>A0ACC3BQ77</accession>
<protein>
    <submittedName>
        <fullName evidence="1">Uncharacterized protein</fullName>
    </submittedName>
</protein>
<evidence type="ECO:0000313" key="2">
    <source>
        <dbReference type="Proteomes" id="UP000798662"/>
    </source>
</evidence>
<sequence>MSEMERADPSDFAAPPPPPLPNSTIDEPVSETILRDVRLVGRRLSLVMLPGVSASARSAALRDWDLWGPLFVCMSLAVLLSVESAGEGSLLFSLIFVIVWAGAAVVTINGQLLGGRLAFFGSVCLLGYCIAPLLVAAAGCVLVNATVSGGVAVVVRFALVVAGLAWSIWASSSFMADAAFPEGRKLLALYPVLLFYLSLAWMVLIGFQQGPSAAVATVPVPTVPLAAPLPEAVANITREVLVRR</sequence>
<comment type="caution">
    <text evidence="1">The sequence shown here is derived from an EMBL/GenBank/DDBJ whole genome shotgun (WGS) entry which is preliminary data.</text>
</comment>
<dbReference type="EMBL" id="CM020618">
    <property type="protein sequence ID" value="KAK1859768.1"/>
    <property type="molecule type" value="Genomic_DNA"/>
</dbReference>
<name>A0ACC3BQ77_PYRYE</name>
<keyword evidence="2" id="KW-1185">Reference proteome</keyword>
<evidence type="ECO:0000313" key="1">
    <source>
        <dbReference type="EMBL" id="KAK1859768.1"/>
    </source>
</evidence>
<dbReference type="Proteomes" id="UP000798662">
    <property type="component" value="Chromosome 1"/>
</dbReference>